<dbReference type="OrthoDB" id="416758at2759"/>
<evidence type="ECO:0008006" key="3">
    <source>
        <dbReference type="Google" id="ProtNLM"/>
    </source>
</evidence>
<proteinExistence type="predicted"/>
<dbReference type="AlphaFoldDB" id="W7TJT6"/>
<evidence type="ECO:0000313" key="1">
    <source>
        <dbReference type="EMBL" id="EWM27350.1"/>
    </source>
</evidence>
<sequence length="250" mass="27763">MVASAISTYAVAPGLALVLVVILAVGRARPFSPSLHRRHPRSGSFLPRQLQRVWTGRDDRPCHGKDTIAFRADAVLVLGGDRHRELTAVRLFMAGQLESLHPPPARAHAFSPAIHLDYDQIPLFVSSGALSPDELPPATLHPFRRIVLDRRALCTLTNFTSLLPTFRAAKIRHVLVVTSQSHLSRALTVGSIVLGSQGIRVRGLGVEDGGGEEGWGRRGRDALRAWWWVWTGWEGREVVRWAHPMRKEEQ</sequence>
<dbReference type="Proteomes" id="UP000019335">
    <property type="component" value="Chromosome 7"/>
</dbReference>
<evidence type="ECO:0000313" key="2">
    <source>
        <dbReference type="Proteomes" id="UP000019335"/>
    </source>
</evidence>
<accession>W7TJT6</accession>
<comment type="caution">
    <text evidence="1">The sequence shown here is derived from an EMBL/GenBank/DDBJ whole genome shotgun (WGS) entry which is preliminary data.</text>
</comment>
<gene>
    <name evidence="1" type="ORF">Naga_100394g1</name>
</gene>
<name>W7TJT6_9STRA</name>
<protein>
    <recommendedName>
        <fullName evidence="3">DUF218 domain-containing protein</fullName>
    </recommendedName>
</protein>
<keyword evidence="2" id="KW-1185">Reference proteome</keyword>
<dbReference type="EMBL" id="AZIL01000488">
    <property type="protein sequence ID" value="EWM27350.1"/>
    <property type="molecule type" value="Genomic_DNA"/>
</dbReference>
<organism evidence="1 2">
    <name type="scientific">Nannochloropsis gaditana</name>
    <dbReference type="NCBI Taxonomy" id="72520"/>
    <lineage>
        <taxon>Eukaryota</taxon>
        <taxon>Sar</taxon>
        <taxon>Stramenopiles</taxon>
        <taxon>Ochrophyta</taxon>
        <taxon>Eustigmatophyceae</taxon>
        <taxon>Eustigmatales</taxon>
        <taxon>Monodopsidaceae</taxon>
        <taxon>Nannochloropsis</taxon>
    </lineage>
</organism>
<reference evidence="1 2" key="1">
    <citation type="journal article" date="2014" name="Mol. Plant">
        <title>Chromosome Scale Genome Assembly and Transcriptome Profiling of Nannochloropsis gaditana in Nitrogen Depletion.</title>
        <authorList>
            <person name="Corteggiani Carpinelli E."/>
            <person name="Telatin A."/>
            <person name="Vitulo N."/>
            <person name="Forcato C."/>
            <person name="D'Angelo M."/>
            <person name="Schiavon R."/>
            <person name="Vezzi A."/>
            <person name="Giacometti G.M."/>
            <person name="Morosinotto T."/>
            <person name="Valle G."/>
        </authorList>
    </citation>
    <scope>NUCLEOTIDE SEQUENCE [LARGE SCALE GENOMIC DNA]</scope>
    <source>
        <strain evidence="1 2">B-31</strain>
    </source>
</reference>